<gene>
    <name evidence="1" type="ORF">OXU80_07590</name>
</gene>
<keyword evidence="2" id="KW-1185">Reference proteome</keyword>
<protein>
    <submittedName>
        <fullName evidence="1">MaoC family dehydratase</fullName>
    </submittedName>
</protein>
<proteinExistence type="predicted"/>
<dbReference type="EMBL" id="CP113520">
    <property type="protein sequence ID" value="WAJ30062.1"/>
    <property type="molecule type" value="Genomic_DNA"/>
</dbReference>
<reference evidence="1" key="1">
    <citation type="submission" date="2022-11" db="EMBL/GenBank/DDBJ databases">
        <title>beta-Carotene-producing bacterium, Jeongeuplla avenae sp. nov., alleviates the salt stress of Arabidopsis seedlings.</title>
        <authorList>
            <person name="Jiang L."/>
            <person name="Lee J."/>
        </authorList>
    </citation>
    <scope>NUCLEOTIDE SEQUENCE</scope>
    <source>
        <strain evidence="1">DY_R2A_6</strain>
    </source>
</reference>
<organism evidence="1 2">
    <name type="scientific">Antarcticirhabdus aurantiaca</name>
    <dbReference type="NCBI Taxonomy" id="2606717"/>
    <lineage>
        <taxon>Bacteria</taxon>
        <taxon>Pseudomonadati</taxon>
        <taxon>Pseudomonadota</taxon>
        <taxon>Alphaproteobacteria</taxon>
        <taxon>Hyphomicrobiales</taxon>
        <taxon>Aurantimonadaceae</taxon>
        <taxon>Antarcticirhabdus</taxon>
    </lineage>
</organism>
<accession>A0ACD4NTD4</accession>
<evidence type="ECO:0000313" key="2">
    <source>
        <dbReference type="Proteomes" id="UP001163223"/>
    </source>
</evidence>
<name>A0ACD4NTD4_9HYPH</name>
<sequence length="156" mass="16856">MMAKRAFEDFTEGVAFPLPPYRVTKEEVIAFASEFDPQPFHLDEAAAAKSMLGGLSASGWHTCAMMMRMMADGFLNDSTSQGSPGIDFVKWLRPVRPGDTLSGTVRVLSSRRSASRPTIGLAKLAADLVNDRGETVLASEYTVILLTREAAAEQAA</sequence>
<dbReference type="Proteomes" id="UP001163223">
    <property type="component" value="Chromosome"/>
</dbReference>
<evidence type="ECO:0000313" key="1">
    <source>
        <dbReference type="EMBL" id="WAJ30062.1"/>
    </source>
</evidence>